<dbReference type="InterPro" id="IPR029045">
    <property type="entry name" value="ClpP/crotonase-like_dom_sf"/>
</dbReference>
<dbReference type="Gene3D" id="1.10.12.10">
    <property type="entry name" value="Lyase 2-enoyl-coa Hydratase, Chain A, domain 2"/>
    <property type="match status" value="1"/>
</dbReference>
<dbReference type="InterPro" id="IPR000953">
    <property type="entry name" value="Chromo/chromo_shadow_dom"/>
</dbReference>
<evidence type="ECO:0000256" key="3">
    <source>
        <dbReference type="ARBA" id="ARBA00023235"/>
    </source>
</evidence>
<keyword evidence="3" id="KW-0413">Isomerase</keyword>
<dbReference type="Gene3D" id="3.90.226.10">
    <property type="entry name" value="2-enoyl-CoA Hydratase, Chain A, domain 1"/>
    <property type="match status" value="1"/>
</dbReference>
<comment type="caution">
    <text evidence="6">The sequence shown here is derived from an EMBL/GenBank/DDBJ whole genome shotgun (WGS) entry which is preliminary data.</text>
</comment>
<evidence type="ECO:0000256" key="2">
    <source>
        <dbReference type="ARBA" id="ARBA00023140"/>
    </source>
</evidence>
<dbReference type="CDD" id="cd00024">
    <property type="entry name" value="CD_CSD"/>
    <property type="match status" value="1"/>
</dbReference>
<dbReference type="SMART" id="SM00298">
    <property type="entry name" value="CHROMO"/>
    <property type="match status" value="1"/>
</dbReference>
<feature type="compositionally biased region" description="Basic residues" evidence="4">
    <location>
        <begin position="178"/>
        <end position="195"/>
    </location>
</feature>
<keyword evidence="2" id="KW-0576">Peroxisome</keyword>
<evidence type="ECO:0000313" key="7">
    <source>
        <dbReference type="Proteomes" id="UP001159405"/>
    </source>
</evidence>
<dbReference type="InterPro" id="IPR051053">
    <property type="entry name" value="ECH/Chromodomain_protein"/>
</dbReference>
<dbReference type="Pfam" id="PF00385">
    <property type="entry name" value="Chromo"/>
    <property type="match status" value="1"/>
</dbReference>
<feature type="region of interest" description="Disordered" evidence="4">
    <location>
        <begin position="176"/>
        <end position="197"/>
    </location>
</feature>
<feature type="domain" description="Chromo" evidence="5">
    <location>
        <begin position="9"/>
        <end position="60"/>
    </location>
</feature>
<keyword evidence="7" id="KW-1185">Reference proteome</keyword>
<comment type="subcellular location">
    <subcellularLocation>
        <location evidence="1">Peroxisome</location>
    </subcellularLocation>
</comment>
<evidence type="ECO:0000256" key="1">
    <source>
        <dbReference type="ARBA" id="ARBA00004275"/>
    </source>
</evidence>
<sequence length="476" mass="53113">MRNMADAIYEVDKVIGRRRTSKGKEEYLVHWKNYDRLYSTWEPVENLTPCLHTVTEFMAKSFPMPGINASCVTHLETSKPELRQLKKVTDIDKRKLKGLANKEMVDEILKVKNMTTELKKFQRGRGRGRKRSQIPDVCDVLGAELDGRKKLKTNPINGAINEHTLLAEVAGKCPGKAAGKKKKGLKSPGRPRKNGLTHSMVELDESEMARLMRTTRTHGVLDECVSVIKEGRVWKITLCSEKKRNALTTEMCDQLANFLHEASKDDDVSVVVLTGAGDNFCSGLDYQDLVNTHHRQSAKRMVEKFKLLVELLISFPKVLVAAVNGNALGFGTALLGLCDVVYASNKATFQTCFTNWGHPPIGCCSTVLSRLLGKTGAVSMLLLNHKMAATEAWENGLVMEVLKPNNFMGQVNSKVKTMASMSTKVLQDTKSLMKQPSQENLLDTNDEECKLLLKYLTDDTVLDNLKTLWLPDVVST</sequence>
<dbReference type="SUPFAM" id="SSF52096">
    <property type="entry name" value="ClpP/crotonase"/>
    <property type="match status" value="1"/>
</dbReference>
<dbReference type="InterPro" id="IPR001753">
    <property type="entry name" value="Enoyl-CoA_hydra/iso"/>
</dbReference>
<evidence type="ECO:0000313" key="6">
    <source>
        <dbReference type="EMBL" id="CAH3139577.1"/>
    </source>
</evidence>
<dbReference type="Proteomes" id="UP001159405">
    <property type="component" value="Unassembled WGS sequence"/>
</dbReference>
<dbReference type="PANTHER" id="PTHR43684">
    <property type="match status" value="1"/>
</dbReference>
<protein>
    <recommendedName>
        <fullName evidence="5">Chromo domain-containing protein</fullName>
    </recommendedName>
</protein>
<reference evidence="6 7" key="1">
    <citation type="submission" date="2022-05" db="EMBL/GenBank/DDBJ databases">
        <authorList>
            <consortium name="Genoscope - CEA"/>
            <person name="William W."/>
        </authorList>
    </citation>
    <scope>NUCLEOTIDE SEQUENCE [LARGE SCALE GENOMIC DNA]</scope>
</reference>
<dbReference type="InterPro" id="IPR023780">
    <property type="entry name" value="Chromo_domain"/>
</dbReference>
<dbReference type="CDD" id="cd06558">
    <property type="entry name" value="crotonase-like"/>
    <property type="match status" value="1"/>
</dbReference>
<evidence type="ECO:0000256" key="4">
    <source>
        <dbReference type="SAM" id="MobiDB-lite"/>
    </source>
</evidence>
<dbReference type="InterPro" id="IPR014748">
    <property type="entry name" value="Enoyl-CoA_hydra_C"/>
</dbReference>
<dbReference type="Pfam" id="PF00378">
    <property type="entry name" value="ECH_1"/>
    <property type="match status" value="1"/>
</dbReference>
<name>A0ABN8PA50_9CNID</name>
<dbReference type="PANTHER" id="PTHR43684:SF1">
    <property type="entry name" value="ENOYL-COA DELTA ISOMERASE 2"/>
    <property type="match status" value="1"/>
</dbReference>
<accession>A0ABN8PA50</accession>
<proteinExistence type="predicted"/>
<organism evidence="6 7">
    <name type="scientific">Porites lobata</name>
    <dbReference type="NCBI Taxonomy" id="104759"/>
    <lineage>
        <taxon>Eukaryota</taxon>
        <taxon>Metazoa</taxon>
        <taxon>Cnidaria</taxon>
        <taxon>Anthozoa</taxon>
        <taxon>Hexacorallia</taxon>
        <taxon>Scleractinia</taxon>
        <taxon>Fungiina</taxon>
        <taxon>Poritidae</taxon>
        <taxon>Porites</taxon>
    </lineage>
</organism>
<dbReference type="InterPro" id="IPR016197">
    <property type="entry name" value="Chromo-like_dom_sf"/>
</dbReference>
<dbReference type="PROSITE" id="PS50013">
    <property type="entry name" value="CHROMO_2"/>
    <property type="match status" value="1"/>
</dbReference>
<dbReference type="Gene3D" id="2.40.50.40">
    <property type="match status" value="1"/>
</dbReference>
<dbReference type="SUPFAM" id="SSF54160">
    <property type="entry name" value="Chromo domain-like"/>
    <property type="match status" value="1"/>
</dbReference>
<gene>
    <name evidence="6" type="ORF">PLOB_00040907</name>
</gene>
<evidence type="ECO:0000259" key="5">
    <source>
        <dbReference type="PROSITE" id="PS50013"/>
    </source>
</evidence>
<dbReference type="EMBL" id="CALNXK010000063">
    <property type="protein sequence ID" value="CAH3139577.1"/>
    <property type="molecule type" value="Genomic_DNA"/>
</dbReference>